<feature type="coiled-coil region" evidence="4">
    <location>
        <begin position="198"/>
        <end position="225"/>
    </location>
</feature>
<evidence type="ECO:0000256" key="1">
    <source>
        <dbReference type="ARBA" id="ARBA00022771"/>
    </source>
</evidence>
<feature type="domain" description="RING-type" evidence="5">
    <location>
        <begin position="8"/>
        <end position="49"/>
    </location>
</feature>
<sequence length="259" mass="30030">MSGLKLMCPICTDDVRETEEVDSTNCGHIFHSSCLEQWKERNSTCPQCRHKNPSTHKLFFIINDSDDETQVENSDLTAKLESSLKKIQNLKEKLEESNVNFLSLEELYTVQEEQTKEMKNQMAELANNFENFLQLHALYCESEERARLLLQENERLTLENDYVNDQLDLKTPKIPTTSASPQYTASVENSIDDAPTAKSELEDRIKHLQQDNALLNKENSFKTKEVELKTKELSMLRRMLKETSILLDAYKEPQHTHET</sequence>
<feature type="coiled-coil region" evidence="4">
    <location>
        <begin position="73"/>
        <end position="135"/>
    </location>
</feature>
<dbReference type="STRING" id="35570.A0A1I8PFZ6"/>
<dbReference type="GO" id="GO:0061630">
    <property type="term" value="F:ubiquitin protein ligase activity"/>
    <property type="evidence" value="ECO:0007669"/>
    <property type="project" value="TreeGrafter"/>
</dbReference>
<evidence type="ECO:0000313" key="6">
    <source>
        <dbReference type="EnsemblMetazoa" id="SCAU007774-PA"/>
    </source>
</evidence>
<organism evidence="6 7">
    <name type="scientific">Stomoxys calcitrans</name>
    <name type="common">Stable fly</name>
    <name type="synonym">Conops calcitrans</name>
    <dbReference type="NCBI Taxonomy" id="35570"/>
    <lineage>
        <taxon>Eukaryota</taxon>
        <taxon>Metazoa</taxon>
        <taxon>Ecdysozoa</taxon>
        <taxon>Arthropoda</taxon>
        <taxon>Hexapoda</taxon>
        <taxon>Insecta</taxon>
        <taxon>Pterygota</taxon>
        <taxon>Neoptera</taxon>
        <taxon>Endopterygota</taxon>
        <taxon>Diptera</taxon>
        <taxon>Brachycera</taxon>
        <taxon>Muscomorpha</taxon>
        <taxon>Muscoidea</taxon>
        <taxon>Muscidae</taxon>
        <taxon>Stomoxys</taxon>
    </lineage>
</organism>
<dbReference type="GO" id="GO:0031297">
    <property type="term" value="P:replication fork processing"/>
    <property type="evidence" value="ECO:0007669"/>
    <property type="project" value="TreeGrafter"/>
</dbReference>
<dbReference type="PANTHER" id="PTHR46569">
    <property type="entry name" value="E3 UBIQUITIN-PROTEIN LIGASE TRAIP"/>
    <property type="match status" value="1"/>
</dbReference>
<gene>
    <name evidence="6" type="primary">106083898</name>
</gene>
<proteinExistence type="predicted"/>
<dbReference type="VEuPathDB" id="VectorBase:SCAU007774"/>
<reference evidence="6" key="1">
    <citation type="submission" date="2020-05" db="UniProtKB">
        <authorList>
            <consortium name="EnsemblMetazoa"/>
        </authorList>
    </citation>
    <scope>IDENTIFICATION</scope>
    <source>
        <strain evidence="6">USDA</strain>
    </source>
</reference>
<keyword evidence="2" id="KW-0862">Zinc</keyword>
<dbReference type="GO" id="GO:0090734">
    <property type="term" value="C:site of DNA damage"/>
    <property type="evidence" value="ECO:0007669"/>
    <property type="project" value="TreeGrafter"/>
</dbReference>
<dbReference type="AlphaFoldDB" id="A0A1I8PFZ6"/>
<dbReference type="SMART" id="SM00184">
    <property type="entry name" value="RING"/>
    <property type="match status" value="1"/>
</dbReference>
<keyword evidence="4" id="KW-0175">Coiled coil</keyword>
<dbReference type="EnsemblMetazoa" id="SCAU007774-RA">
    <property type="protein sequence ID" value="SCAU007774-PA"/>
    <property type="gene ID" value="SCAU007774"/>
</dbReference>
<dbReference type="Proteomes" id="UP000095300">
    <property type="component" value="Unassembled WGS sequence"/>
</dbReference>
<dbReference type="InterPro" id="IPR052639">
    <property type="entry name" value="TRAIP_ubiq-protein_ligase"/>
</dbReference>
<dbReference type="InterPro" id="IPR001841">
    <property type="entry name" value="Znf_RING"/>
</dbReference>
<evidence type="ECO:0000313" key="7">
    <source>
        <dbReference type="Proteomes" id="UP000095300"/>
    </source>
</evidence>
<dbReference type="PANTHER" id="PTHR46569:SF1">
    <property type="entry name" value="E3 UBIQUITIN-PROTEIN LIGASE RFWD3-RELATED"/>
    <property type="match status" value="1"/>
</dbReference>
<protein>
    <recommendedName>
        <fullName evidence="5">RING-type domain-containing protein</fullName>
    </recommendedName>
</protein>
<dbReference type="PROSITE" id="PS50089">
    <property type="entry name" value="ZF_RING_2"/>
    <property type="match status" value="1"/>
</dbReference>
<dbReference type="Pfam" id="PF13639">
    <property type="entry name" value="zf-RING_2"/>
    <property type="match status" value="1"/>
</dbReference>
<dbReference type="InterPro" id="IPR013083">
    <property type="entry name" value="Znf_RING/FYVE/PHD"/>
</dbReference>
<keyword evidence="7" id="KW-1185">Reference proteome</keyword>
<evidence type="ECO:0000259" key="5">
    <source>
        <dbReference type="PROSITE" id="PS50089"/>
    </source>
</evidence>
<dbReference type="GO" id="GO:0008270">
    <property type="term" value="F:zinc ion binding"/>
    <property type="evidence" value="ECO:0007669"/>
    <property type="project" value="UniProtKB-KW"/>
</dbReference>
<evidence type="ECO:0000256" key="3">
    <source>
        <dbReference type="PROSITE-ProRule" id="PRU00175"/>
    </source>
</evidence>
<dbReference type="GO" id="GO:0005634">
    <property type="term" value="C:nucleus"/>
    <property type="evidence" value="ECO:0007669"/>
    <property type="project" value="TreeGrafter"/>
</dbReference>
<dbReference type="OrthoDB" id="8068933at2759"/>
<keyword evidence="1 3" id="KW-0863">Zinc-finger</keyword>
<evidence type="ECO:0000256" key="4">
    <source>
        <dbReference type="SAM" id="Coils"/>
    </source>
</evidence>
<dbReference type="KEGG" id="scac:106083898"/>
<keyword evidence="1 3" id="KW-0479">Metal-binding</keyword>
<accession>A0A1I8PFZ6</accession>
<dbReference type="Gene3D" id="3.30.40.10">
    <property type="entry name" value="Zinc/RING finger domain, C3HC4 (zinc finger)"/>
    <property type="match status" value="1"/>
</dbReference>
<name>A0A1I8PFZ6_STOCA</name>
<dbReference type="GO" id="GO:0016567">
    <property type="term" value="P:protein ubiquitination"/>
    <property type="evidence" value="ECO:0007669"/>
    <property type="project" value="TreeGrafter"/>
</dbReference>
<evidence type="ECO:0000256" key="2">
    <source>
        <dbReference type="ARBA" id="ARBA00022833"/>
    </source>
</evidence>
<dbReference type="SUPFAM" id="SSF57850">
    <property type="entry name" value="RING/U-box"/>
    <property type="match status" value="1"/>
</dbReference>